<dbReference type="AlphaFoldDB" id="A0A1G6N9I4"/>
<evidence type="ECO:0000313" key="3">
    <source>
        <dbReference type="Proteomes" id="UP000242662"/>
    </source>
</evidence>
<dbReference type="STRING" id="1464122.SAMN05421737_11221"/>
<dbReference type="SMART" id="SM00849">
    <property type="entry name" value="Lactamase_B"/>
    <property type="match status" value="1"/>
</dbReference>
<dbReference type="Proteomes" id="UP000242662">
    <property type="component" value="Unassembled WGS sequence"/>
</dbReference>
<dbReference type="PANTHER" id="PTHR42951:SF17">
    <property type="entry name" value="METALLO-BETA-LACTAMASE DOMAIN-CONTAINING PROTEIN"/>
    <property type="match status" value="1"/>
</dbReference>
<dbReference type="InterPro" id="IPR036866">
    <property type="entry name" value="RibonucZ/Hydroxyglut_hydro"/>
</dbReference>
<keyword evidence="3" id="KW-1185">Reference proteome</keyword>
<dbReference type="InterPro" id="IPR050855">
    <property type="entry name" value="NDM-1-like"/>
</dbReference>
<gene>
    <name evidence="2" type="ORF">SAMN05421737_11221</name>
</gene>
<dbReference type="OrthoDB" id="9802248at2"/>
<dbReference type="CDD" id="cd07721">
    <property type="entry name" value="yflN-like_MBL-fold"/>
    <property type="match status" value="1"/>
</dbReference>
<accession>A0A1G6N9I4</accession>
<organism evidence="2 3">
    <name type="scientific">Shouchella lonarensis</name>
    <dbReference type="NCBI Taxonomy" id="1464122"/>
    <lineage>
        <taxon>Bacteria</taxon>
        <taxon>Bacillati</taxon>
        <taxon>Bacillota</taxon>
        <taxon>Bacilli</taxon>
        <taxon>Bacillales</taxon>
        <taxon>Bacillaceae</taxon>
        <taxon>Shouchella</taxon>
    </lineage>
</organism>
<dbReference type="EMBL" id="FMYM01000012">
    <property type="protein sequence ID" value="SDC64520.1"/>
    <property type="molecule type" value="Genomic_DNA"/>
</dbReference>
<dbReference type="SUPFAM" id="SSF56281">
    <property type="entry name" value="Metallo-hydrolase/oxidoreductase"/>
    <property type="match status" value="1"/>
</dbReference>
<name>A0A1G6N9I4_9BACI</name>
<evidence type="ECO:0000313" key="2">
    <source>
        <dbReference type="EMBL" id="SDC64520.1"/>
    </source>
</evidence>
<dbReference type="InterPro" id="IPR001279">
    <property type="entry name" value="Metallo-B-lactamas"/>
</dbReference>
<feature type="domain" description="Metallo-beta-lactamase" evidence="1">
    <location>
        <begin position="20"/>
        <end position="200"/>
    </location>
</feature>
<proteinExistence type="predicted"/>
<reference evidence="3" key="1">
    <citation type="submission" date="2016-09" db="EMBL/GenBank/DDBJ databases">
        <authorList>
            <person name="Varghese N."/>
            <person name="Submissions S."/>
        </authorList>
    </citation>
    <scope>NUCLEOTIDE SEQUENCE [LARGE SCALE GENOMIC DNA]</scope>
    <source>
        <strain evidence="3">25nlg</strain>
    </source>
</reference>
<dbReference type="Gene3D" id="3.60.15.10">
    <property type="entry name" value="Ribonuclease Z/Hydroxyacylglutathione hydrolase-like"/>
    <property type="match status" value="1"/>
</dbReference>
<dbReference type="Pfam" id="PF00753">
    <property type="entry name" value="Lactamase_B"/>
    <property type="match status" value="1"/>
</dbReference>
<dbReference type="RefSeq" id="WP_090776504.1">
    <property type="nucleotide sequence ID" value="NZ_FMYM01000012.1"/>
</dbReference>
<evidence type="ECO:0000259" key="1">
    <source>
        <dbReference type="SMART" id="SM00849"/>
    </source>
</evidence>
<sequence length="221" mass="24533">MRTINVSPHVKKVEAWFLVKVSAWIVKGTEGVYLVDTGLPFMAKRLLREIEKWGELKAVLLTHGHFDHVGGLKKILAAHTVPVYAHVSEMKYLEGSEPYPGMKKATHAVPSHLAETLPVLPDGMFKEIGGLTPFYTPGHTPGHVAYYHEADNVLIGGDLFMSRGGQLRKPFGSATVDLKQAVTSGRVVETLKPRLVSICHGRDVYEPHKQIDAYVARYQRS</sequence>
<dbReference type="PANTHER" id="PTHR42951">
    <property type="entry name" value="METALLO-BETA-LACTAMASE DOMAIN-CONTAINING"/>
    <property type="match status" value="1"/>
</dbReference>
<protein>
    <submittedName>
        <fullName evidence="2">Glyoxylase, beta-lactamase superfamily II</fullName>
    </submittedName>
</protein>